<evidence type="ECO:0000313" key="8">
    <source>
        <dbReference type="Proteomes" id="UP001501920"/>
    </source>
</evidence>
<dbReference type="Proteomes" id="UP001501920">
    <property type="component" value="Chromosome 19"/>
</dbReference>
<evidence type="ECO:0000256" key="5">
    <source>
        <dbReference type="ARBA" id="ARBA00023198"/>
    </source>
</evidence>
<dbReference type="InterPro" id="IPR041267">
    <property type="entry name" value="NLRP_HD2"/>
</dbReference>
<evidence type="ECO:0000256" key="3">
    <source>
        <dbReference type="ARBA" id="ARBA00022737"/>
    </source>
</evidence>
<dbReference type="PANTHER" id="PTHR45690">
    <property type="entry name" value="NACHT, LRR AND PYD DOMAINS-CONTAINING PROTEIN 12"/>
    <property type="match status" value="1"/>
</dbReference>
<keyword evidence="8" id="KW-1185">Reference proteome</keyword>
<reference evidence="7 8" key="1">
    <citation type="submission" date="2020-10" db="EMBL/GenBank/DDBJ databases">
        <title>Pygocentrus nattereri (red-bellied piranha) genome, fPygNat1, primary haplotype.</title>
        <authorList>
            <person name="Myers G."/>
            <person name="Meyer A."/>
            <person name="Karagic N."/>
            <person name="Pippel M."/>
            <person name="Winkler S."/>
            <person name="Tracey A."/>
            <person name="Wood J."/>
            <person name="Formenti G."/>
            <person name="Howe K."/>
            <person name="Fedrigo O."/>
            <person name="Jarvis E.D."/>
        </authorList>
    </citation>
    <scope>NUCLEOTIDE SEQUENCE [LARGE SCALE GENOMIC DNA]</scope>
</reference>
<dbReference type="InterPro" id="IPR027417">
    <property type="entry name" value="P-loop_NTPase"/>
</dbReference>
<protein>
    <recommendedName>
        <fullName evidence="6">NACHT domain-containing protein</fullName>
    </recommendedName>
</protein>
<dbReference type="Pfam" id="PF17776">
    <property type="entry name" value="NLRC4_HD2"/>
    <property type="match status" value="1"/>
</dbReference>
<evidence type="ECO:0000256" key="4">
    <source>
        <dbReference type="ARBA" id="ARBA00022843"/>
    </source>
</evidence>
<dbReference type="AlphaFoldDB" id="A0A3B4DS63"/>
<reference evidence="7" key="3">
    <citation type="submission" date="2025-09" db="UniProtKB">
        <authorList>
            <consortium name="Ensembl"/>
        </authorList>
    </citation>
    <scope>IDENTIFICATION</scope>
</reference>
<dbReference type="PROSITE" id="PS50837">
    <property type="entry name" value="NACHT"/>
    <property type="match status" value="1"/>
</dbReference>
<dbReference type="STRING" id="42514.ENSPNAP00000026300"/>
<organism evidence="7 8">
    <name type="scientific">Pygocentrus nattereri</name>
    <name type="common">Red-bellied piranha</name>
    <dbReference type="NCBI Taxonomy" id="42514"/>
    <lineage>
        <taxon>Eukaryota</taxon>
        <taxon>Metazoa</taxon>
        <taxon>Chordata</taxon>
        <taxon>Craniata</taxon>
        <taxon>Vertebrata</taxon>
        <taxon>Euteleostomi</taxon>
        <taxon>Actinopterygii</taxon>
        <taxon>Neopterygii</taxon>
        <taxon>Teleostei</taxon>
        <taxon>Ostariophysi</taxon>
        <taxon>Characiformes</taxon>
        <taxon>Characoidei</taxon>
        <taxon>Pygocentrus</taxon>
    </lineage>
</organism>
<keyword evidence="2" id="KW-0963">Cytoplasm</keyword>
<keyword evidence="3" id="KW-0677">Repeat</keyword>
<dbReference type="Pfam" id="PF05729">
    <property type="entry name" value="NACHT"/>
    <property type="match status" value="1"/>
</dbReference>
<dbReference type="GeneTree" id="ENSGT00940000159520"/>
<dbReference type="InterPro" id="IPR007111">
    <property type="entry name" value="NACHT_NTPase"/>
</dbReference>
<dbReference type="Pfam" id="PF14484">
    <property type="entry name" value="FISNA"/>
    <property type="match status" value="1"/>
</dbReference>
<proteinExistence type="predicted"/>
<dbReference type="SUPFAM" id="SSF52540">
    <property type="entry name" value="P-loop containing nucleoside triphosphate hydrolases"/>
    <property type="match status" value="1"/>
</dbReference>
<comment type="subcellular location">
    <subcellularLocation>
        <location evidence="1">Cytoplasm</location>
    </subcellularLocation>
</comment>
<evidence type="ECO:0000259" key="6">
    <source>
        <dbReference type="PROSITE" id="PS50837"/>
    </source>
</evidence>
<dbReference type="Ensembl" id="ENSPNAT00000005452.2">
    <property type="protein sequence ID" value="ENSPNAP00000026300.2"/>
    <property type="gene ID" value="ENSPNAG00000001825.2"/>
</dbReference>
<evidence type="ECO:0000256" key="2">
    <source>
        <dbReference type="ARBA" id="ARBA00022490"/>
    </source>
</evidence>
<dbReference type="OMA" id="WSERIEM"/>
<evidence type="ECO:0000313" key="7">
    <source>
        <dbReference type="Ensembl" id="ENSPNAP00000026300.2"/>
    </source>
</evidence>
<dbReference type="InterPro" id="IPR050637">
    <property type="entry name" value="NLRP_innate_immun_reg"/>
</dbReference>
<feature type="domain" description="NACHT" evidence="6">
    <location>
        <begin position="77"/>
        <end position="200"/>
    </location>
</feature>
<reference evidence="7" key="2">
    <citation type="submission" date="2025-08" db="UniProtKB">
        <authorList>
            <consortium name="Ensembl"/>
        </authorList>
    </citation>
    <scope>IDENTIFICATION</scope>
</reference>
<keyword evidence="4" id="KW-0832">Ubl conjugation</keyword>
<name>A0A3B4DS63_PYGNA</name>
<dbReference type="Gene3D" id="3.40.50.300">
    <property type="entry name" value="P-loop containing nucleotide triphosphate hydrolases"/>
    <property type="match status" value="1"/>
</dbReference>
<keyword evidence="5" id="KW-0395">Inflammatory response</keyword>
<evidence type="ECO:0000256" key="1">
    <source>
        <dbReference type="ARBA" id="ARBA00004496"/>
    </source>
</evidence>
<dbReference type="InterPro" id="IPR029495">
    <property type="entry name" value="NACHT-assoc"/>
</dbReference>
<accession>A0A3B4DS63</accession>
<dbReference type="GO" id="GO:0005737">
    <property type="term" value="C:cytoplasm"/>
    <property type="evidence" value="ECO:0007669"/>
    <property type="project" value="UniProtKB-SubCell"/>
</dbReference>
<sequence>MWDQVEYTSRPGEHVLLADRYVEPLIIQRHREKKEKEKEIRYRGEDFHHARTYHTDHHITVDKLFSQDDSPNSVPPKAVILQGNSGSGKSFTAQKILYEWANGNLFSEIFDVVFHLRCSELNDIAEDISLVELLNCSEEMAQILRKIPERVLFLVDGFDELRLSLPKKPLPLKAEPGAMLSSLLNGFILKESFLLVTTRSIAAEKLGKLLKFPQRFTEIMGFSKTGIQEYFQKFFESDERWRQVYEEVKANGTLYAACSSPVMCWLVCSVFKEKSKMSKMTTHRFRSTTSIFVDFVFILLEHHCPGLTESQQRDLLKDLGQLAHKGIHEGQVLFQRNKVPETILNVLHSTSIPFLSSFHYRGRINVKEMFSFMHLSFQEFFAALFYTFLDETESKIEIEKLLSISDVKSYHVLPIIQCLFGLSNQAVNNLLMKKHQQAMSHATCDQLQEWLYEFVSHYLNAHLHNFVLQCLYEGNNNHVVQNAMNIWETAESGIKIELSSSNTSDYHAAAYCLQFCRHIRTMNLQGSTMENLIMLEEALSKCDELQLVLSSIYFIVNTFILHQHYPAAVFKGVIYCISIVSITVSPLLGRLSTRFRNVFMGIFDHSSRSTFMRSDLDVGQEGLACSLHSNSSQRCSIGLRSGLCAGQSSSSTPNSLIHVFMDPALCTAAQSCWNRKGPSPNCSPQSWEHEILQNLLV</sequence>
<dbReference type="PANTHER" id="PTHR45690:SF19">
    <property type="entry name" value="NACHT, LRR AND PYD DOMAINS-CONTAINING PROTEIN 3"/>
    <property type="match status" value="1"/>
</dbReference>